<keyword evidence="2" id="KW-1185">Reference proteome</keyword>
<sequence>MMFLSSPLLTMVNHGHHFRPWSIFCDHGNHVPDYVPPRVLTADNQIPRSTIKNHGDHGSEWVRELLK</sequence>
<proteinExistence type="predicted"/>
<organism evidence="1 2">
    <name type="scientific">Dreissena polymorpha</name>
    <name type="common">Zebra mussel</name>
    <name type="synonym">Mytilus polymorpha</name>
    <dbReference type="NCBI Taxonomy" id="45954"/>
    <lineage>
        <taxon>Eukaryota</taxon>
        <taxon>Metazoa</taxon>
        <taxon>Spiralia</taxon>
        <taxon>Lophotrochozoa</taxon>
        <taxon>Mollusca</taxon>
        <taxon>Bivalvia</taxon>
        <taxon>Autobranchia</taxon>
        <taxon>Heteroconchia</taxon>
        <taxon>Euheterodonta</taxon>
        <taxon>Imparidentia</taxon>
        <taxon>Neoheterodontei</taxon>
        <taxon>Myida</taxon>
        <taxon>Dreissenoidea</taxon>
        <taxon>Dreissenidae</taxon>
        <taxon>Dreissena</taxon>
    </lineage>
</organism>
<evidence type="ECO:0000313" key="2">
    <source>
        <dbReference type="Proteomes" id="UP000828390"/>
    </source>
</evidence>
<protein>
    <submittedName>
        <fullName evidence="1">Uncharacterized protein</fullName>
    </submittedName>
</protein>
<accession>A0A9D4FK53</accession>
<comment type="caution">
    <text evidence="1">The sequence shown here is derived from an EMBL/GenBank/DDBJ whole genome shotgun (WGS) entry which is preliminary data.</text>
</comment>
<dbReference type="AlphaFoldDB" id="A0A9D4FK53"/>
<evidence type="ECO:0000313" key="1">
    <source>
        <dbReference type="EMBL" id="KAH3800260.1"/>
    </source>
</evidence>
<dbReference type="EMBL" id="JAIWYP010000007">
    <property type="protein sequence ID" value="KAH3800260.1"/>
    <property type="molecule type" value="Genomic_DNA"/>
</dbReference>
<name>A0A9D4FK53_DREPO</name>
<dbReference type="Proteomes" id="UP000828390">
    <property type="component" value="Unassembled WGS sequence"/>
</dbReference>
<reference evidence="1" key="1">
    <citation type="journal article" date="2019" name="bioRxiv">
        <title>The Genome of the Zebra Mussel, Dreissena polymorpha: A Resource for Invasive Species Research.</title>
        <authorList>
            <person name="McCartney M.A."/>
            <person name="Auch B."/>
            <person name="Kono T."/>
            <person name="Mallez S."/>
            <person name="Zhang Y."/>
            <person name="Obille A."/>
            <person name="Becker A."/>
            <person name="Abrahante J.E."/>
            <person name="Garbe J."/>
            <person name="Badalamenti J.P."/>
            <person name="Herman A."/>
            <person name="Mangelson H."/>
            <person name="Liachko I."/>
            <person name="Sullivan S."/>
            <person name="Sone E.D."/>
            <person name="Koren S."/>
            <person name="Silverstein K.A.T."/>
            <person name="Beckman K.B."/>
            <person name="Gohl D.M."/>
        </authorList>
    </citation>
    <scope>NUCLEOTIDE SEQUENCE</scope>
    <source>
        <strain evidence="1">Duluth1</strain>
        <tissue evidence="1">Whole animal</tissue>
    </source>
</reference>
<gene>
    <name evidence="1" type="ORF">DPMN_153893</name>
</gene>
<reference evidence="1" key="2">
    <citation type="submission" date="2020-11" db="EMBL/GenBank/DDBJ databases">
        <authorList>
            <person name="McCartney M.A."/>
            <person name="Auch B."/>
            <person name="Kono T."/>
            <person name="Mallez S."/>
            <person name="Becker A."/>
            <person name="Gohl D.M."/>
            <person name="Silverstein K.A.T."/>
            <person name="Koren S."/>
            <person name="Bechman K.B."/>
            <person name="Herman A."/>
            <person name="Abrahante J.E."/>
            <person name="Garbe J."/>
        </authorList>
    </citation>
    <scope>NUCLEOTIDE SEQUENCE</scope>
    <source>
        <strain evidence="1">Duluth1</strain>
        <tissue evidence="1">Whole animal</tissue>
    </source>
</reference>